<reference evidence="1" key="1">
    <citation type="submission" date="2014-11" db="EMBL/GenBank/DDBJ databases">
        <authorList>
            <person name="Amaro Gonzalez C."/>
        </authorList>
    </citation>
    <scope>NUCLEOTIDE SEQUENCE</scope>
</reference>
<dbReference type="EMBL" id="GBXM01039399">
    <property type="protein sequence ID" value="JAH69178.1"/>
    <property type="molecule type" value="Transcribed_RNA"/>
</dbReference>
<accession>A0A0E9UW28</accession>
<dbReference type="AlphaFoldDB" id="A0A0E9UW28"/>
<proteinExistence type="predicted"/>
<organism evidence="1">
    <name type="scientific">Anguilla anguilla</name>
    <name type="common">European freshwater eel</name>
    <name type="synonym">Muraena anguilla</name>
    <dbReference type="NCBI Taxonomy" id="7936"/>
    <lineage>
        <taxon>Eukaryota</taxon>
        <taxon>Metazoa</taxon>
        <taxon>Chordata</taxon>
        <taxon>Craniata</taxon>
        <taxon>Vertebrata</taxon>
        <taxon>Euteleostomi</taxon>
        <taxon>Actinopterygii</taxon>
        <taxon>Neopterygii</taxon>
        <taxon>Teleostei</taxon>
        <taxon>Anguilliformes</taxon>
        <taxon>Anguillidae</taxon>
        <taxon>Anguilla</taxon>
    </lineage>
</organism>
<sequence>MNTVIDQSTVPGHCGGRCCSSLLLWKVLKDLEELHRAVHQNDSAEPQHLTEDFIRE</sequence>
<evidence type="ECO:0000313" key="1">
    <source>
        <dbReference type="EMBL" id="JAH69178.1"/>
    </source>
</evidence>
<name>A0A0E9UW28_ANGAN</name>
<reference evidence="1" key="2">
    <citation type="journal article" date="2015" name="Fish Shellfish Immunol.">
        <title>Early steps in the European eel (Anguilla anguilla)-Vibrio vulnificus interaction in the gills: Role of the RtxA13 toxin.</title>
        <authorList>
            <person name="Callol A."/>
            <person name="Pajuelo D."/>
            <person name="Ebbesson L."/>
            <person name="Teles M."/>
            <person name="MacKenzie S."/>
            <person name="Amaro C."/>
        </authorList>
    </citation>
    <scope>NUCLEOTIDE SEQUENCE</scope>
</reference>
<protein>
    <submittedName>
        <fullName evidence="1">Uncharacterized protein</fullName>
    </submittedName>
</protein>